<reference evidence="2" key="1">
    <citation type="submission" date="2016-11" db="EMBL/GenBank/DDBJ databases">
        <title>The genome sequence of Colletotrichum cuscutae.</title>
        <authorList>
            <person name="Baroncelli R."/>
        </authorList>
    </citation>
    <scope>NUCLEOTIDE SEQUENCE</scope>
    <source>
        <strain evidence="2">IMI 304802</strain>
    </source>
</reference>
<keyword evidence="1" id="KW-1133">Transmembrane helix</keyword>
<sequence length="72" mass="8472">MQRRLKNHLIFCLFWFWLAAVLFYNRNFSKLHRSKGSGGHCLCYRRVWIGSPSVTFLSCQKSQSRGSLYLGL</sequence>
<gene>
    <name evidence="2" type="ORF">CCUS01_06744</name>
</gene>
<evidence type="ECO:0000313" key="3">
    <source>
        <dbReference type="Proteomes" id="UP001239213"/>
    </source>
</evidence>
<accession>A0AAI9V2G7</accession>
<feature type="transmembrane region" description="Helical" evidence="1">
    <location>
        <begin position="6"/>
        <end position="25"/>
    </location>
</feature>
<dbReference type="EMBL" id="MPDP01000254">
    <property type="protein sequence ID" value="KAK1468040.1"/>
    <property type="molecule type" value="Genomic_DNA"/>
</dbReference>
<evidence type="ECO:0000256" key="1">
    <source>
        <dbReference type="SAM" id="Phobius"/>
    </source>
</evidence>
<organism evidence="2 3">
    <name type="scientific">Colletotrichum cuscutae</name>
    <dbReference type="NCBI Taxonomy" id="1209917"/>
    <lineage>
        <taxon>Eukaryota</taxon>
        <taxon>Fungi</taxon>
        <taxon>Dikarya</taxon>
        <taxon>Ascomycota</taxon>
        <taxon>Pezizomycotina</taxon>
        <taxon>Sordariomycetes</taxon>
        <taxon>Hypocreomycetidae</taxon>
        <taxon>Glomerellales</taxon>
        <taxon>Glomerellaceae</taxon>
        <taxon>Colletotrichum</taxon>
        <taxon>Colletotrichum acutatum species complex</taxon>
    </lineage>
</organism>
<proteinExistence type="predicted"/>
<keyword evidence="3" id="KW-1185">Reference proteome</keyword>
<protein>
    <submittedName>
        <fullName evidence="2">Uncharacterized protein</fullName>
    </submittedName>
</protein>
<keyword evidence="1" id="KW-0812">Transmembrane</keyword>
<comment type="caution">
    <text evidence="2">The sequence shown here is derived from an EMBL/GenBank/DDBJ whole genome shotgun (WGS) entry which is preliminary data.</text>
</comment>
<keyword evidence="1" id="KW-0472">Membrane</keyword>
<name>A0AAI9V2G7_9PEZI</name>
<dbReference type="Proteomes" id="UP001239213">
    <property type="component" value="Unassembled WGS sequence"/>
</dbReference>
<dbReference type="AlphaFoldDB" id="A0AAI9V2G7"/>
<evidence type="ECO:0000313" key="2">
    <source>
        <dbReference type="EMBL" id="KAK1468040.1"/>
    </source>
</evidence>